<evidence type="ECO:0000256" key="3">
    <source>
        <dbReference type="ARBA" id="ARBA00022692"/>
    </source>
</evidence>
<evidence type="ECO:0000256" key="1">
    <source>
        <dbReference type="ARBA" id="ARBA00004141"/>
    </source>
</evidence>
<feature type="transmembrane region" description="Helical" evidence="6">
    <location>
        <begin position="71"/>
        <end position="90"/>
    </location>
</feature>
<feature type="transmembrane region" description="Helical" evidence="6">
    <location>
        <begin position="102"/>
        <end position="122"/>
    </location>
</feature>
<accession>A0A0C2NG12</accession>
<accession>A0A0C2NX23</accession>
<sequence>MFELFIGMLLGLTISMTGVGGGVLMIPVLMYLFKMDPVSSVATANLCSMLMKLSSSATHYHLGNIPIKTSFIFLLTTAPTTIIGSYLISIGMKSNYANNVNIVIEGLILLAMASSLTIMIRNKLSSRTVTKITNDLAQTKPWYQIVFAGLFAGSVIGCTGVGGGIIVLPILIRFLNLNIKQAVGVSVFVTMLLSGFAALVYGLNGQTNVTLSIQLFAGSLIAIPIAHKLMKTISMQRLDNITLSLVILSVGSMCFRYL</sequence>
<keyword evidence="5 6" id="KW-0472">Membrane</keyword>
<feature type="transmembrane region" description="Helical" evidence="6">
    <location>
        <begin position="183"/>
        <end position="203"/>
    </location>
</feature>
<dbReference type="OrthoDB" id="6453851at2"/>
<dbReference type="RefSeq" id="WP_040992855.1">
    <property type="nucleotide sequence ID" value="NZ_JTKH01000025.1"/>
</dbReference>
<keyword evidence="8" id="KW-1185">Reference proteome</keyword>
<dbReference type="AlphaFoldDB" id="A0A0C2NG12"/>
<keyword evidence="4 6" id="KW-1133">Transmembrane helix</keyword>
<name>A0A0C2NG12_9VIBR</name>
<keyword evidence="6" id="KW-1003">Cell membrane</keyword>
<dbReference type="InterPro" id="IPR051598">
    <property type="entry name" value="TSUP/Inactive_protease-like"/>
</dbReference>
<evidence type="ECO:0000256" key="2">
    <source>
        <dbReference type="ARBA" id="ARBA00009142"/>
    </source>
</evidence>
<dbReference type="Pfam" id="PF01925">
    <property type="entry name" value="TauE"/>
    <property type="match status" value="1"/>
</dbReference>
<evidence type="ECO:0000256" key="6">
    <source>
        <dbReference type="RuleBase" id="RU363041"/>
    </source>
</evidence>
<comment type="similarity">
    <text evidence="2 6">Belongs to the 4-toluene sulfonate uptake permease (TSUP) (TC 2.A.102) family.</text>
</comment>
<dbReference type="GO" id="GO:0005886">
    <property type="term" value="C:plasma membrane"/>
    <property type="evidence" value="ECO:0007669"/>
    <property type="project" value="UniProtKB-SubCell"/>
</dbReference>
<dbReference type="Proteomes" id="UP000031672">
    <property type="component" value="Unassembled WGS sequence"/>
</dbReference>
<organism evidence="7 8">
    <name type="scientific">Vibrio renipiscarius</name>
    <dbReference type="NCBI Taxonomy" id="1461322"/>
    <lineage>
        <taxon>Bacteria</taxon>
        <taxon>Pseudomonadati</taxon>
        <taxon>Pseudomonadota</taxon>
        <taxon>Gammaproteobacteria</taxon>
        <taxon>Vibrionales</taxon>
        <taxon>Vibrionaceae</taxon>
        <taxon>Vibrio</taxon>
    </lineage>
</organism>
<reference evidence="7 8" key="1">
    <citation type="submission" date="2014-11" db="EMBL/GenBank/DDBJ databases">
        <title>Draft Genome Sequence of Vibrio piscirenalis strains CECT 8603T and CECT 8604, two marine Gammaproteobacterium isolated from cultured gilthead sea bream (Sparus aurata).</title>
        <authorList>
            <person name="Arahal D.R."/>
            <person name="Rodrigo-Torres L."/>
            <person name="Lucena T."/>
            <person name="Pujalte M.J."/>
        </authorList>
    </citation>
    <scope>NUCLEOTIDE SEQUENCE [LARGE SCALE GENOMIC DNA]</scope>
    <source>
        <strain evidence="7 8">DCR 1-4-2</strain>
    </source>
</reference>
<evidence type="ECO:0000313" key="7">
    <source>
        <dbReference type="EMBL" id="KII75300.1"/>
    </source>
</evidence>
<evidence type="ECO:0000313" key="8">
    <source>
        <dbReference type="Proteomes" id="UP000031672"/>
    </source>
</evidence>
<evidence type="ECO:0000256" key="4">
    <source>
        <dbReference type="ARBA" id="ARBA00022989"/>
    </source>
</evidence>
<dbReference type="STRING" id="1461322.OJ16_18575"/>
<protein>
    <recommendedName>
        <fullName evidence="6">Probable membrane transporter protein</fullName>
    </recommendedName>
</protein>
<evidence type="ECO:0000256" key="5">
    <source>
        <dbReference type="ARBA" id="ARBA00023136"/>
    </source>
</evidence>
<feature type="transmembrane region" description="Helical" evidence="6">
    <location>
        <begin position="7"/>
        <end position="33"/>
    </location>
</feature>
<keyword evidence="3 6" id="KW-0812">Transmembrane</keyword>
<dbReference type="InterPro" id="IPR002781">
    <property type="entry name" value="TM_pro_TauE-like"/>
</dbReference>
<comment type="caution">
    <text evidence="7">The sequence shown here is derived from an EMBL/GenBank/DDBJ whole genome shotgun (WGS) entry which is preliminary data.</text>
</comment>
<comment type="subcellular location">
    <subcellularLocation>
        <location evidence="6">Cell membrane</location>
        <topology evidence="6">Multi-pass membrane protein</topology>
    </subcellularLocation>
    <subcellularLocation>
        <location evidence="1">Membrane</location>
        <topology evidence="1">Multi-pass membrane protein</topology>
    </subcellularLocation>
</comment>
<gene>
    <name evidence="7" type="ORF">OJ16_18575</name>
</gene>
<proteinExistence type="inferred from homology"/>
<dbReference type="PANTHER" id="PTHR43701:SF2">
    <property type="entry name" value="MEMBRANE TRANSPORTER PROTEIN YJNA-RELATED"/>
    <property type="match status" value="1"/>
</dbReference>
<feature type="transmembrane region" description="Helical" evidence="6">
    <location>
        <begin position="142"/>
        <end position="171"/>
    </location>
</feature>
<dbReference type="EMBL" id="JTKH01000025">
    <property type="protein sequence ID" value="KII75300.1"/>
    <property type="molecule type" value="Genomic_DNA"/>
</dbReference>
<dbReference type="PANTHER" id="PTHR43701">
    <property type="entry name" value="MEMBRANE TRANSPORTER PROTEIN MJ0441-RELATED"/>
    <property type="match status" value="1"/>
</dbReference>